<dbReference type="EMBL" id="BJWG01000003">
    <property type="protein sequence ID" value="GEL94201.1"/>
    <property type="molecule type" value="Genomic_DNA"/>
</dbReference>
<dbReference type="InterPro" id="IPR029058">
    <property type="entry name" value="AB_hydrolase_fold"/>
</dbReference>
<dbReference type="Pfam" id="PF03583">
    <property type="entry name" value="LIP"/>
    <property type="match status" value="1"/>
</dbReference>
<dbReference type="InterPro" id="IPR005152">
    <property type="entry name" value="Lipase_secreted"/>
</dbReference>
<dbReference type="GO" id="GO:0016042">
    <property type="term" value="P:lipid catabolic process"/>
    <property type="evidence" value="ECO:0007669"/>
    <property type="project" value="InterPro"/>
</dbReference>
<feature type="transmembrane region" description="Helical" evidence="1">
    <location>
        <begin position="90"/>
        <end position="109"/>
    </location>
</feature>
<dbReference type="Proteomes" id="UP000321720">
    <property type="component" value="Unassembled WGS sequence"/>
</dbReference>
<feature type="transmembrane region" description="Helical" evidence="1">
    <location>
        <begin position="33"/>
        <end position="53"/>
    </location>
</feature>
<proteinExistence type="predicted"/>
<dbReference type="InterPro" id="IPR005325">
    <property type="entry name" value="DUF308_memb"/>
</dbReference>
<protein>
    <recommendedName>
        <fullName evidence="4">Lipase</fullName>
    </recommendedName>
</protein>
<reference evidence="2 3" key="1">
    <citation type="submission" date="2019-07" db="EMBL/GenBank/DDBJ databases">
        <title>Whole genome shotgun sequence of Cellulomonas composti NBRC 100758.</title>
        <authorList>
            <person name="Hosoyama A."/>
            <person name="Uohara A."/>
            <person name="Ohji S."/>
            <person name="Ichikawa N."/>
        </authorList>
    </citation>
    <scope>NUCLEOTIDE SEQUENCE [LARGE SCALE GENOMIC DNA]</scope>
    <source>
        <strain evidence="2 3">NBRC 100758</strain>
    </source>
</reference>
<gene>
    <name evidence="2" type="ORF">CCO02nite_08590</name>
</gene>
<dbReference type="PANTHER" id="PTHR34853:SF1">
    <property type="entry name" value="LIPASE 5"/>
    <property type="match status" value="1"/>
</dbReference>
<evidence type="ECO:0000313" key="3">
    <source>
        <dbReference type="Proteomes" id="UP000321720"/>
    </source>
</evidence>
<keyword evidence="1" id="KW-0472">Membrane</keyword>
<feature type="transmembrane region" description="Helical" evidence="1">
    <location>
        <begin position="59"/>
        <end position="78"/>
    </location>
</feature>
<dbReference type="SUPFAM" id="SSF53474">
    <property type="entry name" value="alpha/beta-Hydrolases"/>
    <property type="match status" value="1"/>
</dbReference>
<dbReference type="Gene3D" id="3.40.50.1820">
    <property type="entry name" value="alpha/beta hydrolase"/>
    <property type="match status" value="1"/>
</dbReference>
<feature type="transmembrane region" description="Helical" evidence="1">
    <location>
        <begin position="115"/>
        <end position="136"/>
    </location>
</feature>
<evidence type="ECO:0008006" key="4">
    <source>
        <dbReference type="Google" id="ProtNLM"/>
    </source>
</evidence>
<feature type="transmembrane region" description="Helical" evidence="1">
    <location>
        <begin position="157"/>
        <end position="180"/>
    </location>
</feature>
<dbReference type="AlphaFoldDB" id="A0A511J875"/>
<keyword evidence="1" id="KW-0812">Transmembrane</keyword>
<keyword evidence="1" id="KW-1133">Transmembrane helix</keyword>
<dbReference type="PANTHER" id="PTHR34853">
    <property type="match status" value="1"/>
</dbReference>
<dbReference type="Pfam" id="PF03729">
    <property type="entry name" value="DUF308"/>
    <property type="match status" value="1"/>
</dbReference>
<dbReference type="Gene3D" id="1.10.260.130">
    <property type="match status" value="1"/>
</dbReference>
<accession>A0A511J875</accession>
<evidence type="ECO:0000256" key="1">
    <source>
        <dbReference type="SAM" id="Phobius"/>
    </source>
</evidence>
<organism evidence="2 3">
    <name type="scientific">Cellulomonas composti</name>
    <dbReference type="NCBI Taxonomy" id="266130"/>
    <lineage>
        <taxon>Bacteria</taxon>
        <taxon>Bacillati</taxon>
        <taxon>Actinomycetota</taxon>
        <taxon>Actinomycetes</taxon>
        <taxon>Micrococcales</taxon>
        <taxon>Cellulomonadaceae</taxon>
        <taxon>Cellulomonas</taxon>
    </lineage>
</organism>
<dbReference type="GO" id="GO:0004806">
    <property type="term" value="F:triacylglycerol lipase activity"/>
    <property type="evidence" value="ECO:0007669"/>
    <property type="project" value="InterPro"/>
</dbReference>
<comment type="caution">
    <text evidence="2">The sequence shown here is derived from an EMBL/GenBank/DDBJ whole genome shotgun (WGS) entry which is preliminary data.</text>
</comment>
<evidence type="ECO:0000313" key="2">
    <source>
        <dbReference type="EMBL" id="GEL94201.1"/>
    </source>
</evidence>
<name>A0A511J875_9CELL</name>
<sequence>MALLVGAGLVLSGILELTAHSDRMPGGSARPSVWRVVGAALWMVAGLLVLLLPGLTVRLLAAVVGITLIVNGLLAGVAALRRGGTLDGRLAAVAIAVAQVVFGALALLWPDITLIVVAVVFGARLVIVGSLELWYATRGVDRRPRAATGRPTVLRRWTHTVVAVVVLVLATGGALVSAAIHGGSPVVDDFYAAPREVPSAPGRLIRSEPFTRDVPADAMGWRILYTTTGGDGSPAVASGLVVVPRSGDGAWPVIDWTHGTTGYARNCAPSLATQPFESGALFVLDQIIDEGWALVATDYIGLGTEGPHPYLIGPDSAHAALDAARAARQLPEARLGLQDVVWGHSQGGGAALWTGALARRYAPDLDIVGVASLAPASNLPALVSDLPNITGGSVFAAYTFAAYEAYYDEVSYADYIRPGAEVTVREMAERCLAEPGVFVSILAALALTNDPVIFSNDPTTGVLGERLEQNVPPATIDAPLLLAQGAADQLVIPSAQDDYVTTLCTAGQQVDYRLYADLGHVALVEPGSPLVPDLIEWTHDRLDSKPVPGGCTRQQT</sequence>
<keyword evidence="3" id="KW-1185">Reference proteome</keyword>